<dbReference type="AlphaFoldDB" id="A0A1M7P8C8"/>
<dbReference type="OrthoDB" id="8758443at2"/>
<dbReference type="RefSeq" id="WP_072784509.1">
    <property type="nucleotide sequence ID" value="NZ_FRCX01000004.1"/>
</dbReference>
<organism evidence="1 2">
    <name type="scientific">Duganella sacchari</name>
    <dbReference type="NCBI Taxonomy" id="551987"/>
    <lineage>
        <taxon>Bacteria</taxon>
        <taxon>Pseudomonadati</taxon>
        <taxon>Pseudomonadota</taxon>
        <taxon>Betaproteobacteria</taxon>
        <taxon>Burkholderiales</taxon>
        <taxon>Oxalobacteraceae</taxon>
        <taxon>Telluria group</taxon>
        <taxon>Duganella</taxon>
    </lineage>
</organism>
<name>A0A1M7P8C8_9BURK</name>
<evidence type="ECO:0000313" key="1">
    <source>
        <dbReference type="EMBL" id="SHN12893.1"/>
    </source>
</evidence>
<gene>
    <name evidence="1" type="ORF">SAMN05192549_104498</name>
</gene>
<accession>A0A1M7P8C8</accession>
<evidence type="ECO:0000313" key="2">
    <source>
        <dbReference type="Proteomes" id="UP000184339"/>
    </source>
</evidence>
<reference evidence="2" key="1">
    <citation type="submission" date="2016-11" db="EMBL/GenBank/DDBJ databases">
        <authorList>
            <person name="Varghese N."/>
            <person name="Submissions S."/>
        </authorList>
    </citation>
    <scope>NUCLEOTIDE SEQUENCE [LARGE SCALE GENOMIC DNA]</scope>
    <source>
        <strain evidence="2">Sac-22</strain>
    </source>
</reference>
<proteinExistence type="predicted"/>
<sequence>MPLYQVRYRGDKELTINSSSILREEQIVENVLVEEGIIPRVLEDRVRGEAQGAGQSLKELIAANNLAPMAYTEDESEPITIA</sequence>
<dbReference type="EMBL" id="FRCX01000004">
    <property type="protein sequence ID" value="SHN12893.1"/>
    <property type="molecule type" value="Genomic_DNA"/>
</dbReference>
<protein>
    <submittedName>
        <fullName evidence="1">Uncharacterized protein</fullName>
    </submittedName>
</protein>
<dbReference type="Proteomes" id="UP000184339">
    <property type="component" value="Unassembled WGS sequence"/>
</dbReference>
<keyword evidence="2" id="KW-1185">Reference proteome</keyword>